<accession>A0ABS4S9S2</accession>
<protein>
    <submittedName>
        <fullName evidence="2">Uncharacterized protein</fullName>
    </submittedName>
</protein>
<dbReference type="Proteomes" id="UP001519294">
    <property type="component" value="Unassembled WGS sequence"/>
</dbReference>
<proteinExistence type="predicted"/>
<dbReference type="EMBL" id="JAGIKX010000022">
    <property type="protein sequence ID" value="MBP2258265.1"/>
    <property type="molecule type" value="Genomic_DNA"/>
</dbReference>
<evidence type="ECO:0000313" key="3">
    <source>
        <dbReference type="Proteomes" id="UP001519294"/>
    </source>
</evidence>
<name>A0ABS4S9S2_9BACI</name>
<feature type="transmembrane region" description="Helical" evidence="1">
    <location>
        <begin position="85"/>
        <end position="105"/>
    </location>
</feature>
<evidence type="ECO:0000313" key="2">
    <source>
        <dbReference type="EMBL" id="MBP2258265.1"/>
    </source>
</evidence>
<keyword evidence="1" id="KW-0472">Membrane</keyword>
<keyword evidence="3" id="KW-1185">Reference proteome</keyword>
<keyword evidence="1" id="KW-0812">Transmembrane</keyword>
<evidence type="ECO:0000256" key="1">
    <source>
        <dbReference type="SAM" id="Phobius"/>
    </source>
</evidence>
<reference evidence="2 3" key="1">
    <citation type="submission" date="2021-03" db="EMBL/GenBank/DDBJ databases">
        <title>Genomic Encyclopedia of Type Strains, Phase IV (KMG-IV): sequencing the most valuable type-strain genomes for metagenomic binning, comparative biology and taxonomic classification.</title>
        <authorList>
            <person name="Goeker M."/>
        </authorList>
    </citation>
    <scope>NUCLEOTIDE SEQUENCE [LARGE SCALE GENOMIC DNA]</scope>
    <source>
        <strain evidence="2 3">DSM 25790</strain>
    </source>
</reference>
<sequence length="115" mass="13559">MIKQKGVFIYLSYINTITIDDFLRNKCVHIFTKMSLLLQGSQTYNSCTIYHIIEVNPMRDILPFIFLVISILAFFLNLLALMKLIPLFITLPLLFLSIYLTIFSFTHKRVYRGMR</sequence>
<feature type="transmembrane region" description="Helical" evidence="1">
    <location>
        <begin position="61"/>
        <end position="79"/>
    </location>
</feature>
<organism evidence="2 3">
    <name type="scientific">Virgibacillus alimentarius</name>
    <dbReference type="NCBI Taxonomy" id="698769"/>
    <lineage>
        <taxon>Bacteria</taxon>
        <taxon>Bacillati</taxon>
        <taxon>Bacillota</taxon>
        <taxon>Bacilli</taxon>
        <taxon>Bacillales</taxon>
        <taxon>Bacillaceae</taxon>
        <taxon>Virgibacillus</taxon>
    </lineage>
</organism>
<keyword evidence="1" id="KW-1133">Transmembrane helix</keyword>
<gene>
    <name evidence="2" type="ORF">J2Z81_002236</name>
</gene>
<comment type="caution">
    <text evidence="2">The sequence shown here is derived from an EMBL/GenBank/DDBJ whole genome shotgun (WGS) entry which is preliminary data.</text>
</comment>